<gene>
    <name evidence="1" type="ORF">ETH54_03225</name>
</gene>
<dbReference type="EMBL" id="SDDS01000004">
    <property type="protein sequence ID" value="TCZ37354.1"/>
    <property type="molecule type" value="Genomic_DNA"/>
</dbReference>
<name>A0A483ZBQ1_KLEPN</name>
<dbReference type="AlphaFoldDB" id="A0A483ZBQ1"/>
<sequence length="66" mass="7773">MACIDLSYFCANEKPYSHSHRDISICNKRGKWAKKRQKADNFYTSKNSSMKCFTQLKRLRIKPVLS</sequence>
<comment type="caution">
    <text evidence="1">The sequence shown here is derived from an EMBL/GenBank/DDBJ whole genome shotgun (WGS) entry which is preliminary data.</text>
</comment>
<evidence type="ECO:0000313" key="1">
    <source>
        <dbReference type="EMBL" id="TCZ37354.1"/>
    </source>
</evidence>
<reference evidence="1" key="1">
    <citation type="submission" date="2019-01" db="EMBL/GenBank/DDBJ databases">
        <authorList>
            <person name="Lista F."/>
            <person name="Anselmo A."/>
        </authorList>
    </citation>
    <scope>NUCLEOTIDE SEQUENCE</scope>
    <source>
        <strain evidence="1">3R</strain>
    </source>
</reference>
<accession>A0A483ZBQ1</accession>
<organism evidence="1">
    <name type="scientific">Klebsiella pneumoniae</name>
    <dbReference type="NCBI Taxonomy" id="573"/>
    <lineage>
        <taxon>Bacteria</taxon>
        <taxon>Pseudomonadati</taxon>
        <taxon>Pseudomonadota</taxon>
        <taxon>Gammaproteobacteria</taxon>
        <taxon>Enterobacterales</taxon>
        <taxon>Enterobacteriaceae</taxon>
        <taxon>Klebsiella/Raoultella group</taxon>
        <taxon>Klebsiella</taxon>
        <taxon>Klebsiella pneumoniae complex</taxon>
    </lineage>
</organism>
<protein>
    <submittedName>
        <fullName evidence="1">Uncharacterized protein</fullName>
    </submittedName>
</protein>
<proteinExistence type="predicted"/>